<feature type="transmembrane region" description="Helical" evidence="1">
    <location>
        <begin position="82"/>
        <end position="101"/>
    </location>
</feature>
<sequence>MEKETDNKQNFIKEKYKSIKNYINSIKYYMELRKKFNFHFIIILSVSIVIFYYLFKDAIISIINNIITKFNNRYSLQLNLELLYNIPIILFILLSFYFIIFCKNHISSKNINIVDRIIITMIIFSLISTFTIDIRILILFIILSIPLIARFLLYNKANKSKENYKNNTRINQKMYTINDVFYTNFNSDTYNKILIDDNYDDNNLDIFDIFGIRRTREELKESILASKNYKEGFSIGVVGEWGSGKSTIIDLTKKEIEVRNDFIIIDDFDPWAIKSQDALILAMYNTIMENLGENISYFKRKKVQNALINITTNIPYIGKGIGNYFENRIDDYSEYKEIKSDLEEKLEKSDERLIFIIDNLDRMNSENVLFLLTLIGTLFKLPNITYITAYDRKRLKNIFKIDDINPKYLEKIINKEIFMPTLHRATLEVCLENLINIYKYNDIKYKKIIKEICKQFTNIRQFICFCNSLERKPEIFDDLKNKIGYYLDIEFDYFIIQSIKFFDYNIYIKIFEYRDTILEHIGQQDFDQFLNDNFKDCYYLVKLLFSDTTLKSKEYSILDTTLFTMCFLDIDKSIGKTIDFIYELESNFKEYRRKESELKSQKNIRDLNDLKNIEDFFQKNMIFHYFSISDNPSIYDITNSFSLINFLIKFKNITFNQKEILWNLLTNCTSYNKDGLYSHLIMPNIELKNCLDNNIKTILQSIFYNFDKNELKTFTQNHLKSFKKSEKEYCEKLFIYEWVFKYKPSNEFHVFMNELYKPIIDNAAFLWDKEKRQIFFINLSLKLNHSEEKITKYILSLYKKIEQNGEHLYDFIDLFFVNHPHYYYIHREKTSSNVLTIKEIYDLIEKYPPKDEKDEKIKKAFEERY</sequence>
<comment type="caution">
    <text evidence="3">The sequence shown here is derived from an EMBL/GenBank/DDBJ whole genome shotgun (WGS) entry which is preliminary data.</text>
</comment>
<keyword evidence="1" id="KW-1133">Transmembrane helix</keyword>
<dbReference type="SUPFAM" id="SSF52540">
    <property type="entry name" value="P-loop containing nucleoside triphosphate hydrolases"/>
    <property type="match status" value="1"/>
</dbReference>
<proteinExistence type="predicted"/>
<feature type="transmembrane region" description="Helical" evidence="1">
    <location>
        <begin position="113"/>
        <end position="130"/>
    </location>
</feature>
<evidence type="ECO:0000313" key="3">
    <source>
        <dbReference type="EMBL" id="MBF1307499.1"/>
    </source>
</evidence>
<dbReference type="InterPro" id="IPR011646">
    <property type="entry name" value="KAP_P-loop"/>
</dbReference>
<dbReference type="Proteomes" id="UP000758611">
    <property type="component" value="Unassembled WGS sequence"/>
</dbReference>
<accession>A0A930E0I8</accession>
<keyword evidence="1" id="KW-0812">Transmembrane</keyword>
<feature type="transmembrane region" description="Helical" evidence="1">
    <location>
        <begin position="136"/>
        <end position="153"/>
    </location>
</feature>
<gene>
    <name evidence="3" type="ORF">HXM94_06970</name>
</gene>
<dbReference type="Gene3D" id="3.40.50.300">
    <property type="entry name" value="P-loop containing nucleotide triphosphate hydrolases"/>
    <property type="match status" value="1"/>
</dbReference>
<feature type="domain" description="KAP NTPase" evidence="2">
    <location>
        <begin position="223"/>
        <end position="469"/>
    </location>
</feature>
<name>A0A930E0I8_9FIRM</name>
<protein>
    <recommendedName>
        <fullName evidence="2">KAP NTPase domain-containing protein</fullName>
    </recommendedName>
</protein>
<keyword evidence="1" id="KW-0472">Membrane</keyword>
<evidence type="ECO:0000259" key="2">
    <source>
        <dbReference type="Pfam" id="PF07693"/>
    </source>
</evidence>
<dbReference type="EMBL" id="JABZRE010000032">
    <property type="protein sequence ID" value="MBF1307499.1"/>
    <property type="molecule type" value="Genomic_DNA"/>
</dbReference>
<organism evidence="3 4">
    <name type="scientific">Parvimonas micra</name>
    <dbReference type="NCBI Taxonomy" id="33033"/>
    <lineage>
        <taxon>Bacteria</taxon>
        <taxon>Bacillati</taxon>
        <taxon>Bacillota</taxon>
        <taxon>Tissierellia</taxon>
        <taxon>Tissierellales</taxon>
        <taxon>Peptoniphilaceae</taxon>
        <taxon>Parvimonas</taxon>
    </lineage>
</organism>
<feature type="transmembrane region" description="Helical" evidence="1">
    <location>
        <begin position="368"/>
        <end position="389"/>
    </location>
</feature>
<feature type="transmembrane region" description="Helical" evidence="1">
    <location>
        <begin position="36"/>
        <end position="55"/>
    </location>
</feature>
<reference evidence="3" key="1">
    <citation type="submission" date="2020-04" db="EMBL/GenBank/DDBJ databases">
        <title>Deep metagenomics examines the oral microbiome during advanced dental caries in children, revealing novel taxa and co-occurrences with host molecules.</title>
        <authorList>
            <person name="Baker J.L."/>
            <person name="Morton J.T."/>
            <person name="Dinis M."/>
            <person name="Alvarez R."/>
            <person name="Tran N.C."/>
            <person name="Knight R."/>
            <person name="Edlund A."/>
        </authorList>
    </citation>
    <scope>NUCLEOTIDE SEQUENCE</scope>
    <source>
        <strain evidence="3">JCVI_23_bin.11</strain>
    </source>
</reference>
<dbReference type="AlphaFoldDB" id="A0A930E0I8"/>
<dbReference type="Pfam" id="PF07693">
    <property type="entry name" value="KAP_NTPase"/>
    <property type="match status" value="1"/>
</dbReference>
<dbReference type="RefSeq" id="WP_278478367.1">
    <property type="nucleotide sequence ID" value="NZ_JABZRE010000032.1"/>
</dbReference>
<evidence type="ECO:0000313" key="4">
    <source>
        <dbReference type="Proteomes" id="UP000758611"/>
    </source>
</evidence>
<dbReference type="InterPro" id="IPR027417">
    <property type="entry name" value="P-loop_NTPase"/>
</dbReference>
<evidence type="ECO:0000256" key="1">
    <source>
        <dbReference type="SAM" id="Phobius"/>
    </source>
</evidence>